<comment type="caution">
    <text evidence="1">The sequence shown here is derived from an EMBL/GenBank/DDBJ whole genome shotgun (WGS) entry which is preliminary data.</text>
</comment>
<protein>
    <submittedName>
        <fullName evidence="1">Uncharacterized protein</fullName>
    </submittedName>
</protein>
<organism evidence="1 2">
    <name type="scientific">Nesterenkonia natronophila</name>
    <dbReference type="NCBI Taxonomy" id="2174932"/>
    <lineage>
        <taxon>Bacteria</taxon>
        <taxon>Bacillati</taxon>
        <taxon>Actinomycetota</taxon>
        <taxon>Actinomycetes</taxon>
        <taxon>Micrococcales</taxon>
        <taxon>Micrococcaceae</taxon>
        <taxon>Nesterenkonia</taxon>
    </lineage>
</organism>
<accession>A0A3A4F4H6</accession>
<keyword evidence="2" id="KW-1185">Reference proteome</keyword>
<reference evidence="1 2" key="1">
    <citation type="submission" date="2018-09" db="EMBL/GenBank/DDBJ databases">
        <title>Nesterenkonia natronophila sp. nov., an alkaliphilic actinobacteriume isolated from a soda lake, and emended description of the genus Nesterenkonia.</title>
        <authorList>
            <person name="Menes R.J."/>
            <person name="Iriarte A."/>
        </authorList>
    </citation>
    <scope>NUCLEOTIDE SEQUENCE [LARGE SCALE GENOMIC DNA]</scope>
    <source>
        <strain evidence="1 2">M8</strain>
    </source>
</reference>
<evidence type="ECO:0000313" key="1">
    <source>
        <dbReference type="EMBL" id="RJN32983.1"/>
    </source>
</evidence>
<dbReference type="Proteomes" id="UP000266615">
    <property type="component" value="Unassembled WGS sequence"/>
</dbReference>
<dbReference type="AlphaFoldDB" id="A0A3A4F4H6"/>
<gene>
    <name evidence="1" type="ORF">D3250_04020</name>
</gene>
<proteinExistence type="predicted"/>
<dbReference type="EMBL" id="QYZP01000001">
    <property type="protein sequence ID" value="RJN32983.1"/>
    <property type="molecule type" value="Genomic_DNA"/>
</dbReference>
<sequence length="210" mass="23721">MTMERSDGTTVTPIGTIGTASALDPDLLLRAVRKSLGVRGWRWHRLSELRESVTDQELIYHPLWLGKVLTLADRPPFPPKRIPNAAFVDAVSGYRGVLERIPEVSHGTNDDGRQVKPVINTEQQAKRYVQAVMHTVNRGYVLKKPQHQLASLELLYMPLWKVTAEVPERRVVHVNAVTVEPETYMARQWQSADWLSLDTDALAPLSPTTR</sequence>
<evidence type="ECO:0000313" key="2">
    <source>
        <dbReference type="Proteomes" id="UP000266615"/>
    </source>
</evidence>
<name>A0A3A4F4H6_9MICC</name>